<organism evidence="2 3">
    <name type="scientific">Sphingobium yanoikuyae</name>
    <name type="common">Sphingomonas yanoikuyae</name>
    <dbReference type="NCBI Taxonomy" id="13690"/>
    <lineage>
        <taxon>Bacteria</taxon>
        <taxon>Pseudomonadati</taxon>
        <taxon>Pseudomonadota</taxon>
        <taxon>Alphaproteobacteria</taxon>
        <taxon>Sphingomonadales</taxon>
        <taxon>Sphingomonadaceae</taxon>
        <taxon>Sphingobium</taxon>
    </lineage>
</organism>
<evidence type="ECO:0000256" key="1">
    <source>
        <dbReference type="SAM" id="MobiDB-lite"/>
    </source>
</evidence>
<dbReference type="SUPFAM" id="SSF53474">
    <property type="entry name" value="alpha/beta-Hydrolases"/>
    <property type="match status" value="1"/>
</dbReference>
<protein>
    <submittedName>
        <fullName evidence="2">Alpha/beta hydrolase family protein</fullName>
    </submittedName>
</protein>
<keyword evidence="2" id="KW-0378">Hydrolase</keyword>
<dbReference type="EMBL" id="JGVR01000018">
    <property type="protein sequence ID" value="KEZ18018.1"/>
    <property type="molecule type" value="Genomic_DNA"/>
</dbReference>
<feature type="region of interest" description="Disordered" evidence="1">
    <location>
        <begin position="1"/>
        <end position="29"/>
    </location>
</feature>
<proteinExistence type="predicted"/>
<dbReference type="eggNOG" id="COG1073">
    <property type="taxonomic scope" value="Bacteria"/>
</dbReference>
<accession>A0A084EJ76</accession>
<comment type="caution">
    <text evidence="2">The sequence shown here is derived from an EMBL/GenBank/DDBJ whole genome shotgun (WGS) entry which is preliminary data.</text>
</comment>
<dbReference type="InterPro" id="IPR029058">
    <property type="entry name" value="AB_hydrolase_fold"/>
</dbReference>
<dbReference type="PATRIC" id="fig|13690.10.peg.2930"/>
<dbReference type="AlphaFoldDB" id="A0A084EJ76"/>
<gene>
    <name evidence="2" type="ORF">CP98_02853</name>
</gene>
<reference evidence="2 3" key="1">
    <citation type="submission" date="2014-03" db="EMBL/GenBank/DDBJ databases">
        <title>Genome sequence of Sphingobium yanoikuyae B1.</title>
        <authorList>
            <person name="Gan H.M."/>
            <person name="Gan H.Y."/>
            <person name="Savka M.A."/>
        </authorList>
    </citation>
    <scope>NUCLEOTIDE SEQUENCE [LARGE SCALE GENOMIC DNA]</scope>
    <source>
        <strain evidence="2 3">B1</strain>
    </source>
</reference>
<name>A0A084EJ76_SPHYA</name>
<dbReference type="GO" id="GO:0016787">
    <property type="term" value="F:hydrolase activity"/>
    <property type="evidence" value="ECO:0007669"/>
    <property type="project" value="UniProtKB-KW"/>
</dbReference>
<evidence type="ECO:0000313" key="2">
    <source>
        <dbReference type="EMBL" id="KEZ18018.1"/>
    </source>
</evidence>
<dbReference type="Gene3D" id="3.40.50.1820">
    <property type="entry name" value="alpha/beta hydrolase"/>
    <property type="match status" value="1"/>
</dbReference>
<evidence type="ECO:0000313" key="3">
    <source>
        <dbReference type="Proteomes" id="UP000028534"/>
    </source>
</evidence>
<sequence>MIPASANPRSHSVTSSSDSRRNRCARKNSPPAWIKSPAFSSPSLIFGIRPLQYVGPYILSMNARVHIEESYMKPWRWVIALPFMACGPTAVGRPVAHSSIRPDGSTISWYLDRQAGEAQQPMLVLAQGSGCTSVTSNANIEVSKKLMPSAVIVTVEKYGVLEGDAPKAFPEDCRAAYTAHHTISQRVADYSQVIADLRKEAWWNGKLVLFGGSEGGAAIQILAAEVHPNAAVIFSSATGIPFREAFVRVLPPSEARTVPKHIAAIRKNPTSTKTWLANSYLWWSDIMDRRLSDDALRATTTEFLVVQGQWDQSNPVISARYFADNFRKAGRSNLTYWEFPDYDHTMIDRQGQSHMTEVLSKISNWLNETLVRNRTR</sequence>
<dbReference type="Proteomes" id="UP000028534">
    <property type="component" value="Unassembled WGS sequence"/>
</dbReference>